<dbReference type="Pfam" id="PF10523">
    <property type="entry name" value="BEN"/>
    <property type="match status" value="1"/>
</dbReference>
<protein>
    <recommendedName>
        <fullName evidence="2">BEN domain-containing protein</fullName>
    </recommendedName>
</protein>
<sequence>MSRSQATPEVYSVLELESEHKGTSSRPRILKLVMKQCFIAHMKEKIRKPYIFSYIQVCTEPSVRESDSHLAEVSSAHTPLVTRKSSPTEAHSVPVPEVCPQTSEASRSYLSNVREKERSGSYSDVTESLKDVVTQVIHKWWAANAGAKNIAPATVAKITQEAALKSTQRVESPRAARRLPTTASSRLSTSRKNKVPIGDGFARVPAYILKTIDWSRYKVATRLLLEHVFGKRVLATHNLTGRPSPAFPNRVPKGQLDPDKIRDIVQTVIEHTGVSESLVRASITSKCADEGKKIASFQN</sequence>
<feature type="region of interest" description="Disordered" evidence="1">
    <location>
        <begin position="166"/>
        <end position="192"/>
    </location>
</feature>
<dbReference type="InterPro" id="IPR018379">
    <property type="entry name" value="BEN_domain"/>
</dbReference>
<reference evidence="3 4" key="1">
    <citation type="submission" date="2024-06" db="EMBL/GenBank/DDBJ databases">
        <title>A chromosome-level genome assembly of beet webworm, Loxostege sticticalis.</title>
        <authorList>
            <person name="Zhang Y."/>
        </authorList>
    </citation>
    <scope>NUCLEOTIDE SEQUENCE [LARGE SCALE GENOMIC DNA]</scope>
    <source>
        <strain evidence="3">AQ028</strain>
        <tissue evidence="3">Male pupae</tissue>
    </source>
</reference>
<comment type="caution">
    <text evidence="3">The sequence shown here is derived from an EMBL/GenBank/DDBJ whole genome shotgun (WGS) entry which is preliminary data.</text>
</comment>
<accession>A0ABD0SPW7</accession>
<dbReference type="Proteomes" id="UP001549921">
    <property type="component" value="Unassembled WGS sequence"/>
</dbReference>
<evidence type="ECO:0000259" key="2">
    <source>
        <dbReference type="PROSITE" id="PS51457"/>
    </source>
</evidence>
<dbReference type="Gene3D" id="1.10.10.2590">
    <property type="entry name" value="BEN domain"/>
    <property type="match status" value="1"/>
</dbReference>
<feature type="domain" description="BEN" evidence="2">
    <location>
        <begin position="198"/>
        <end position="294"/>
    </location>
</feature>
<dbReference type="SMART" id="SM01025">
    <property type="entry name" value="BEN"/>
    <property type="match status" value="1"/>
</dbReference>
<dbReference type="PROSITE" id="PS51457">
    <property type="entry name" value="BEN"/>
    <property type="match status" value="1"/>
</dbReference>
<evidence type="ECO:0000313" key="4">
    <source>
        <dbReference type="Proteomes" id="UP001549921"/>
    </source>
</evidence>
<dbReference type="AlphaFoldDB" id="A0ABD0SPW7"/>
<dbReference type="EMBL" id="JBEDNZ010000017">
    <property type="protein sequence ID" value="KAL0821889.1"/>
    <property type="molecule type" value="Genomic_DNA"/>
</dbReference>
<proteinExistence type="predicted"/>
<evidence type="ECO:0000313" key="3">
    <source>
        <dbReference type="EMBL" id="KAL0821889.1"/>
    </source>
</evidence>
<evidence type="ECO:0000256" key="1">
    <source>
        <dbReference type="SAM" id="MobiDB-lite"/>
    </source>
</evidence>
<organism evidence="3 4">
    <name type="scientific">Loxostege sticticalis</name>
    <name type="common">Beet webworm moth</name>
    <dbReference type="NCBI Taxonomy" id="481309"/>
    <lineage>
        <taxon>Eukaryota</taxon>
        <taxon>Metazoa</taxon>
        <taxon>Ecdysozoa</taxon>
        <taxon>Arthropoda</taxon>
        <taxon>Hexapoda</taxon>
        <taxon>Insecta</taxon>
        <taxon>Pterygota</taxon>
        <taxon>Neoptera</taxon>
        <taxon>Endopterygota</taxon>
        <taxon>Lepidoptera</taxon>
        <taxon>Glossata</taxon>
        <taxon>Ditrysia</taxon>
        <taxon>Pyraloidea</taxon>
        <taxon>Crambidae</taxon>
        <taxon>Pyraustinae</taxon>
        <taxon>Loxostege</taxon>
    </lineage>
</organism>
<gene>
    <name evidence="3" type="ORF">ABMA28_005289</name>
</gene>
<feature type="region of interest" description="Disordered" evidence="1">
    <location>
        <begin position="74"/>
        <end position="96"/>
    </location>
</feature>
<name>A0ABD0SPW7_LOXSC</name>